<comment type="caution">
    <text evidence="1">The sequence shown here is derived from an EMBL/GenBank/DDBJ whole genome shotgun (WGS) entry which is preliminary data.</text>
</comment>
<evidence type="ECO:0000313" key="2">
    <source>
        <dbReference type="Proteomes" id="UP000187209"/>
    </source>
</evidence>
<sequence length="150" mass="17413">MLSKKERKSSKPDFSSSEIKNFIFPYYVKITKSVKTEDNLSRPQQKSRVSRISFKTNTLFYADLPNNHSEPVIHKYALPSKTLSKSKLVDQNDLTQFDSKMRLIVTRFENKKKPKPEMIVGRKGVMGCKRNSVLIRKLLKAHRRLSLKIG</sequence>
<keyword evidence="2" id="KW-1185">Reference proteome</keyword>
<evidence type="ECO:0000313" key="1">
    <source>
        <dbReference type="EMBL" id="OMJ66250.1"/>
    </source>
</evidence>
<protein>
    <submittedName>
        <fullName evidence="1">Uncharacterized protein</fullName>
    </submittedName>
</protein>
<dbReference type="Proteomes" id="UP000187209">
    <property type="component" value="Unassembled WGS sequence"/>
</dbReference>
<dbReference type="AlphaFoldDB" id="A0A1R2APB9"/>
<organism evidence="1 2">
    <name type="scientific">Stentor coeruleus</name>
    <dbReference type="NCBI Taxonomy" id="5963"/>
    <lineage>
        <taxon>Eukaryota</taxon>
        <taxon>Sar</taxon>
        <taxon>Alveolata</taxon>
        <taxon>Ciliophora</taxon>
        <taxon>Postciliodesmatophora</taxon>
        <taxon>Heterotrichea</taxon>
        <taxon>Heterotrichida</taxon>
        <taxon>Stentoridae</taxon>
        <taxon>Stentor</taxon>
    </lineage>
</organism>
<accession>A0A1R2APB9</accession>
<proteinExistence type="predicted"/>
<gene>
    <name evidence="1" type="ORF">SteCoe_36972</name>
</gene>
<name>A0A1R2APB9_9CILI</name>
<reference evidence="1 2" key="1">
    <citation type="submission" date="2016-11" db="EMBL/GenBank/DDBJ databases">
        <title>The macronuclear genome of Stentor coeruleus: a giant cell with tiny introns.</title>
        <authorList>
            <person name="Slabodnick M."/>
            <person name="Ruby J.G."/>
            <person name="Reiff S.B."/>
            <person name="Swart E.C."/>
            <person name="Gosai S."/>
            <person name="Prabakaran S."/>
            <person name="Witkowska E."/>
            <person name="Larue G.E."/>
            <person name="Fisher S."/>
            <person name="Freeman R.M."/>
            <person name="Gunawardena J."/>
            <person name="Chu W."/>
            <person name="Stover N.A."/>
            <person name="Gregory B.D."/>
            <person name="Nowacki M."/>
            <person name="Derisi J."/>
            <person name="Roy S.W."/>
            <person name="Marshall W.F."/>
            <person name="Sood P."/>
        </authorList>
    </citation>
    <scope>NUCLEOTIDE SEQUENCE [LARGE SCALE GENOMIC DNA]</scope>
    <source>
        <strain evidence="1">WM001</strain>
    </source>
</reference>
<dbReference type="EMBL" id="MPUH01001772">
    <property type="protein sequence ID" value="OMJ66250.1"/>
    <property type="molecule type" value="Genomic_DNA"/>
</dbReference>